<keyword evidence="2" id="KW-1185">Reference proteome</keyword>
<comment type="caution">
    <text evidence="1">The sequence shown here is derived from an EMBL/GenBank/DDBJ whole genome shotgun (WGS) entry which is preliminary data.</text>
</comment>
<sequence length="38" mass="4051">GLMPHVAEEIVEASLLPMAEAKVKGTNCVLSVDLQIML</sequence>
<protein>
    <submittedName>
        <fullName evidence="1">Uncharacterized protein</fullName>
    </submittedName>
</protein>
<dbReference type="EMBL" id="LXQA010478783">
    <property type="protein sequence ID" value="MCI54409.1"/>
    <property type="molecule type" value="Genomic_DNA"/>
</dbReference>
<feature type="non-terminal residue" evidence="1">
    <location>
        <position position="1"/>
    </location>
</feature>
<reference evidence="1 2" key="1">
    <citation type="journal article" date="2018" name="Front. Plant Sci.">
        <title>Red Clover (Trifolium pratense) and Zigzag Clover (T. medium) - A Picture of Genomic Similarities and Differences.</title>
        <authorList>
            <person name="Dluhosova J."/>
            <person name="Istvanek J."/>
            <person name="Nedelnik J."/>
            <person name="Repkova J."/>
        </authorList>
    </citation>
    <scope>NUCLEOTIDE SEQUENCE [LARGE SCALE GENOMIC DNA]</scope>
    <source>
        <strain evidence="2">cv. 10/8</strain>
        <tissue evidence="1">Leaf</tissue>
    </source>
</reference>
<proteinExistence type="predicted"/>
<evidence type="ECO:0000313" key="2">
    <source>
        <dbReference type="Proteomes" id="UP000265520"/>
    </source>
</evidence>
<dbReference type="AlphaFoldDB" id="A0A392T096"/>
<accession>A0A392T096</accession>
<evidence type="ECO:0000313" key="1">
    <source>
        <dbReference type="EMBL" id="MCI54409.1"/>
    </source>
</evidence>
<dbReference type="Proteomes" id="UP000265520">
    <property type="component" value="Unassembled WGS sequence"/>
</dbReference>
<name>A0A392T096_9FABA</name>
<organism evidence="1 2">
    <name type="scientific">Trifolium medium</name>
    <dbReference type="NCBI Taxonomy" id="97028"/>
    <lineage>
        <taxon>Eukaryota</taxon>
        <taxon>Viridiplantae</taxon>
        <taxon>Streptophyta</taxon>
        <taxon>Embryophyta</taxon>
        <taxon>Tracheophyta</taxon>
        <taxon>Spermatophyta</taxon>
        <taxon>Magnoliopsida</taxon>
        <taxon>eudicotyledons</taxon>
        <taxon>Gunneridae</taxon>
        <taxon>Pentapetalae</taxon>
        <taxon>rosids</taxon>
        <taxon>fabids</taxon>
        <taxon>Fabales</taxon>
        <taxon>Fabaceae</taxon>
        <taxon>Papilionoideae</taxon>
        <taxon>50 kb inversion clade</taxon>
        <taxon>NPAAA clade</taxon>
        <taxon>Hologalegina</taxon>
        <taxon>IRL clade</taxon>
        <taxon>Trifolieae</taxon>
        <taxon>Trifolium</taxon>
    </lineage>
</organism>